<dbReference type="InterPro" id="IPR036380">
    <property type="entry name" value="Isochorismatase-like_sf"/>
</dbReference>
<dbReference type="GO" id="GO:0016787">
    <property type="term" value="F:hydrolase activity"/>
    <property type="evidence" value="ECO:0007669"/>
    <property type="project" value="UniProtKB-KW"/>
</dbReference>
<accession>A0A1H3H0S7</accession>
<keyword evidence="5" id="KW-1185">Reference proteome</keyword>
<organism evidence="4 5">
    <name type="scientific">Eubacterium barkeri</name>
    <name type="common">Clostridium barkeri</name>
    <dbReference type="NCBI Taxonomy" id="1528"/>
    <lineage>
        <taxon>Bacteria</taxon>
        <taxon>Bacillati</taxon>
        <taxon>Bacillota</taxon>
        <taxon>Clostridia</taxon>
        <taxon>Eubacteriales</taxon>
        <taxon>Eubacteriaceae</taxon>
        <taxon>Eubacterium</taxon>
    </lineage>
</organism>
<dbReference type="PANTHER" id="PTHR43540:SF10">
    <property type="entry name" value="ISOCHORISMATASE"/>
    <property type="match status" value="1"/>
</dbReference>
<dbReference type="AlphaFoldDB" id="A0A1H3H0S7"/>
<evidence type="ECO:0000256" key="2">
    <source>
        <dbReference type="ARBA" id="ARBA00022801"/>
    </source>
</evidence>
<dbReference type="STRING" id="1528.SAMN04488579_1168"/>
<feature type="domain" description="Isochorismatase-like" evidence="3">
    <location>
        <begin position="3"/>
        <end position="176"/>
    </location>
</feature>
<dbReference type="InterPro" id="IPR050272">
    <property type="entry name" value="Isochorismatase-like_hydrls"/>
</dbReference>
<reference evidence="5" key="1">
    <citation type="submission" date="2016-10" db="EMBL/GenBank/DDBJ databases">
        <authorList>
            <person name="Varghese N."/>
            <person name="Submissions S."/>
        </authorList>
    </citation>
    <scope>NUCLEOTIDE SEQUENCE [LARGE SCALE GENOMIC DNA]</scope>
    <source>
        <strain evidence="5">VPI 5359</strain>
    </source>
</reference>
<protein>
    <submittedName>
        <fullName evidence="4">Nicotinamidase-related amidase</fullName>
    </submittedName>
</protein>
<dbReference type="RefSeq" id="WP_090245881.1">
    <property type="nucleotide sequence ID" value="NZ_FNOU01000016.1"/>
</dbReference>
<comment type="similarity">
    <text evidence="1">Belongs to the isochorismatase family.</text>
</comment>
<name>A0A1H3H0S7_EUBBA</name>
<dbReference type="PANTHER" id="PTHR43540">
    <property type="entry name" value="PEROXYUREIDOACRYLATE/UREIDOACRYLATE AMIDOHYDROLASE-RELATED"/>
    <property type="match status" value="1"/>
</dbReference>
<dbReference type="SUPFAM" id="SSF52499">
    <property type="entry name" value="Isochorismatase-like hydrolases"/>
    <property type="match status" value="1"/>
</dbReference>
<evidence type="ECO:0000313" key="4">
    <source>
        <dbReference type="EMBL" id="SDY09193.1"/>
    </source>
</evidence>
<evidence type="ECO:0000259" key="3">
    <source>
        <dbReference type="Pfam" id="PF00857"/>
    </source>
</evidence>
<dbReference type="Pfam" id="PF00857">
    <property type="entry name" value="Isochorismatase"/>
    <property type="match status" value="1"/>
</dbReference>
<dbReference type="InterPro" id="IPR000868">
    <property type="entry name" value="Isochorismatase-like_dom"/>
</dbReference>
<dbReference type="OrthoDB" id="9785724at2"/>
<dbReference type="EMBL" id="FNOU01000016">
    <property type="protein sequence ID" value="SDY09193.1"/>
    <property type="molecule type" value="Genomic_DNA"/>
</dbReference>
<proteinExistence type="inferred from homology"/>
<gene>
    <name evidence="4" type="ORF">SAMN04488579_1168</name>
</gene>
<dbReference type="CDD" id="cd00431">
    <property type="entry name" value="cysteine_hydrolases"/>
    <property type="match status" value="1"/>
</dbReference>
<sequence length="188" mass="20682">MKALIITDYTYDFVAEDGCLTAGAPAQAIDGAIAQAVRETLAEGGLVFVVNDLHLEGDHTHPESRLFPPHNIKGSPGRMVYGQTGALLEANEELVDRQIFWLDKFRYSCFEGTPLDQLLRQYGVDSLEITGVCTDICVLHTAISAYNLGYPVTVHDNRVASFNALGHTWALAHFKETLGFNVVNEEEV</sequence>
<evidence type="ECO:0000313" key="5">
    <source>
        <dbReference type="Proteomes" id="UP000199652"/>
    </source>
</evidence>
<evidence type="ECO:0000256" key="1">
    <source>
        <dbReference type="ARBA" id="ARBA00006336"/>
    </source>
</evidence>
<dbReference type="Gene3D" id="3.40.50.850">
    <property type="entry name" value="Isochorismatase-like"/>
    <property type="match status" value="1"/>
</dbReference>
<keyword evidence="2" id="KW-0378">Hydrolase</keyword>
<dbReference type="Proteomes" id="UP000199652">
    <property type="component" value="Unassembled WGS sequence"/>
</dbReference>